<dbReference type="Gene3D" id="2.30.110.10">
    <property type="entry name" value="Electron Transport, Fmn-binding Protein, Chain A"/>
    <property type="match status" value="1"/>
</dbReference>
<dbReference type="EMBL" id="JBHRSK010000018">
    <property type="protein sequence ID" value="MFC2970345.1"/>
    <property type="molecule type" value="Genomic_DNA"/>
</dbReference>
<feature type="domain" description="Flavin reductase like" evidence="5">
    <location>
        <begin position="13"/>
        <end position="162"/>
    </location>
</feature>
<dbReference type="InterPro" id="IPR012349">
    <property type="entry name" value="Split_barrel_FMN-bd"/>
</dbReference>
<evidence type="ECO:0000259" key="5">
    <source>
        <dbReference type="SMART" id="SM00903"/>
    </source>
</evidence>
<accession>A0ABV7ANF6</accession>
<dbReference type="Gene3D" id="3.40.190.10">
    <property type="entry name" value="Periplasmic binding protein-like II"/>
    <property type="match status" value="2"/>
</dbReference>
<evidence type="ECO:0000256" key="2">
    <source>
        <dbReference type="ARBA" id="ARBA00023015"/>
    </source>
</evidence>
<comment type="similarity">
    <text evidence="1">Belongs to the LysR transcriptional regulatory family.</text>
</comment>
<dbReference type="Pfam" id="PF01613">
    <property type="entry name" value="Flavin_Reduct"/>
    <property type="match status" value="1"/>
</dbReference>
<evidence type="ECO:0000256" key="3">
    <source>
        <dbReference type="ARBA" id="ARBA00023125"/>
    </source>
</evidence>
<dbReference type="PANTHER" id="PTHR30346">
    <property type="entry name" value="TRANSCRIPTIONAL DUAL REGULATOR HCAR-RELATED"/>
    <property type="match status" value="1"/>
</dbReference>
<organism evidence="6 7">
    <name type="scientific">Acidimangrovimonas pyrenivorans</name>
    <dbReference type="NCBI Taxonomy" id="2030798"/>
    <lineage>
        <taxon>Bacteria</taxon>
        <taxon>Pseudomonadati</taxon>
        <taxon>Pseudomonadota</taxon>
        <taxon>Alphaproteobacteria</taxon>
        <taxon>Rhodobacterales</taxon>
        <taxon>Paracoccaceae</taxon>
        <taxon>Acidimangrovimonas</taxon>
    </lineage>
</organism>
<dbReference type="PANTHER" id="PTHR30346:SF0">
    <property type="entry name" value="HCA OPERON TRANSCRIPTIONAL ACTIVATOR HCAR"/>
    <property type="match status" value="1"/>
</dbReference>
<evidence type="ECO:0000313" key="7">
    <source>
        <dbReference type="Proteomes" id="UP001595443"/>
    </source>
</evidence>
<evidence type="ECO:0000256" key="4">
    <source>
        <dbReference type="ARBA" id="ARBA00023163"/>
    </source>
</evidence>
<proteinExistence type="inferred from homology"/>
<dbReference type="SUPFAM" id="SSF50475">
    <property type="entry name" value="FMN-binding split barrel"/>
    <property type="match status" value="1"/>
</dbReference>
<keyword evidence="4" id="KW-0804">Transcription</keyword>
<keyword evidence="3" id="KW-0238">DNA-binding</keyword>
<dbReference type="InterPro" id="IPR002563">
    <property type="entry name" value="Flavin_Rdtase-like_dom"/>
</dbReference>
<comment type="caution">
    <text evidence="6">The sequence shown here is derived from an EMBL/GenBank/DDBJ whole genome shotgun (WGS) entry which is preliminary data.</text>
</comment>
<protein>
    <submittedName>
        <fullName evidence="6">Flavin reductase</fullName>
    </submittedName>
</protein>
<dbReference type="SUPFAM" id="SSF53850">
    <property type="entry name" value="Periplasmic binding protein-like II"/>
    <property type="match status" value="1"/>
</dbReference>
<sequence length="382" mass="40451">MTAPLRDRFLQGMARAAATVNVVTTDGPAGRAGVTVSAMSSISADGAAPTMLVCVHHQSASAAAILENGCFCVNVLRDDQSSVADTFARRRPAEGGDKFACTTPVPMVTGAPRLEGALVAFDCRVKSSDRVGTHHIFIGEVADIHLAESGTPLVYAARAYSAPVRLLSPDRDAEGHPLRLGTLASFGPAVLPELLRKLEDGGAPVALDLHEGDQRQLLELLRDGTIELAFLYDLGLPPDVTRVTLAELAPYVLLAADDPLAQAEEIALEDLAPRRMVLLDVPPSRDYFLSLFEGHGTPQVAYRARSLEMLRGMVAQGLGYALLATRPAGDISHDGRRLVTRPLAGRHASSRLVLCGRAGQAASPEAESFLLHCAAAFGLDLD</sequence>
<dbReference type="RefSeq" id="WP_377835213.1">
    <property type="nucleotide sequence ID" value="NZ_JBHRSK010000018.1"/>
</dbReference>
<gene>
    <name evidence="6" type="ORF">ACFOES_19790</name>
</gene>
<dbReference type="Proteomes" id="UP001595443">
    <property type="component" value="Unassembled WGS sequence"/>
</dbReference>
<name>A0ABV7ANF6_9RHOB</name>
<dbReference type="Pfam" id="PF03466">
    <property type="entry name" value="LysR_substrate"/>
    <property type="match status" value="1"/>
</dbReference>
<evidence type="ECO:0000256" key="1">
    <source>
        <dbReference type="ARBA" id="ARBA00009437"/>
    </source>
</evidence>
<keyword evidence="2" id="KW-0805">Transcription regulation</keyword>
<reference evidence="7" key="1">
    <citation type="journal article" date="2019" name="Int. J. Syst. Evol. Microbiol.">
        <title>The Global Catalogue of Microorganisms (GCM) 10K type strain sequencing project: providing services to taxonomists for standard genome sequencing and annotation.</title>
        <authorList>
            <consortium name="The Broad Institute Genomics Platform"/>
            <consortium name="The Broad Institute Genome Sequencing Center for Infectious Disease"/>
            <person name="Wu L."/>
            <person name="Ma J."/>
        </authorList>
    </citation>
    <scope>NUCLEOTIDE SEQUENCE [LARGE SCALE GENOMIC DNA]</scope>
    <source>
        <strain evidence="7">KCTC 62192</strain>
    </source>
</reference>
<dbReference type="SMART" id="SM00903">
    <property type="entry name" value="Flavin_Reduct"/>
    <property type="match status" value="1"/>
</dbReference>
<evidence type="ECO:0000313" key="6">
    <source>
        <dbReference type="EMBL" id="MFC2970345.1"/>
    </source>
</evidence>
<dbReference type="InterPro" id="IPR005119">
    <property type="entry name" value="LysR_subst-bd"/>
</dbReference>
<keyword evidence="7" id="KW-1185">Reference proteome</keyword>